<sequence length="274" mass="31485">MKISIGGYSFFNTFLEGKMDVFGYLETVKYRYRMDAVDLWNGFFIDRSDPVYKLADESYIRKIREALDEKEMRVVNFAVDGAHLWDPDPDIRQKLYENALVHLDAAEILGAETVRIDTGGSYQESEPMSDEQFEYTVKRYQEYADRAAERGYLIGPENHMGASLLPREMKRIAEEVDHPAFGFLLHLGRWKADETAGDEMVAPWAVHTHFDARTVLLPDAEDKVRSLLAGGYRGYWGVEYNAPGNQYVEMEWMIGAVKRIVSLASRVDEVRCKP</sequence>
<dbReference type="InterPro" id="IPR036237">
    <property type="entry name" value="Xyl_isomerase-like_sf"/>
</dbReference>
<evidence type="ECO:0000313" key="3">
    <source>
        <dbReference type="Proteomes" id="UP000076796"/>
    </source>
</evidence>
<name>A0A163LRX3_9BACL</name>
<evidence type="ECO:0000313" key="2">
    <source>
        <dbReference type="EMBL" id="KZS48401.1"/>
    </source>
</evidence>
<dbReference type="SUPFAM" id="SSF51658">
    <property type="entry name" value="Xylose isomerase-like"/>
    <property type="match status" value="1"/>
</dbReference>
<gene>
    <name evidence="2" type="ORF">AWU65_21920</name>
</gene>
<dbReference type="GO" id="GO:0016853">
    <property type="term" value="F:isomerase activity"/>
    <property type="evidence" value="ECO:0007669"/>
    <property type="project" value="UniProtKB-KW"/>
</dbReference>
<dbReference type="AlphaFoldDB" id="A0A163LRX3"/>
<protein>
    <submittedName>
        <fullName evidence="2">Xylose isomerase</fullName>
    </submittedName>
</protein>
<comment type="caution">
    <text evidence="2">The sequence shown here is derived from an EMBL/GenBank/DDBJ whole genome shotgun (WGS) entry which is preliminary data.</text>
</comment>
<dbReference type="EMBL" id="LWMH01000001">
    <property type="protein sequence ID" value="KZS48401.1"/>
    <property type="molecule type" value="Genomic_DNA"/>
</dbReference>
<dbReference type="InterPro" id="IPR013022">
    <property type="entry name" value="Xyl_isomerase-like_TIM-brl"/>
</dbReference>
<keyword evidence="2" id="KW-0413">Isomerase</keyword>
<dbReference type="GeneID" id="97556068"/>
<dbReference type="Gene3D" id="3.20.20.150">
    <property type="entry name" value="Divalent-metal-dependent TIM barrel enzymes"/>
    <property type="match status" value="1"/>
</dbReference>
<dbReference type="InterPro" id="IPR050312">
    <property type="entry name" value="IolE/XylAMocC-like"/>
</dbReference>
<proteinExistence type="predicted"/>
<dbReference type="RefSeq" id="WP_063479308.1">
    <property type="nucleotide sequence ID" value="NZ_CP147845.1"/>
</dbReference>
<organism evidence="2 3">
    <name type="scientific">Paenibacillus glucanolyticus</name>
    <dbReference type="NCBI Taxonomy" id="59843"/>
    <lineage>
        <taxon>Bacteria</taxon>
        <taxon>Bacillati</taxon>
        <taxon>Bacillota</taxon>
        <taxon>Bacilli</taxon>
        <taxon>Bacillales</taxon>
        <taxon>Paenibacillaceae</taxon>
        <taxon>Paenibacillus</taxon>
    </lineage>
</organism>
<evidence type="ECO:0000259" key="1">
    <source>
        <dbReference type="Pfam" id="PF01261"/>
    </source>
</evidence>
<dbReference type="OrthoDB" id="2843715at2"/>
<dbReference type="Proteomes" id="UP000076796">
    <property type="component" value="Unassembled WGS sequence"/>
</dbReference>
<dbReference type="Pfam" id="PF01261">
    <property type="entry name" value="AP_endonuc_2"/>
    <property type="match status" value="1"/>
</dbReference>
<keyword evidence="3" id="KW-1185">Reference proteome</keyword>
<dbReference type="STRING" id="59843.A3958_21045"/>
<reference evidence="2" key="1">
    <citation type="journal article" date="2016" name="Genome Announc.">
        <title>Draft genomes of two strains of Paenibacillus glucanolyticus with capability to degrade lignocellulose.</title>
        <authorList>
            <person name="Mathews S.L."/>
            <person name="Pawlak J."/>
            <person name="Grunden A.M."/>
        </authorList>
    </citation>
    <scope>NUCLEOTIDE SEQUENCE [LARGE SCALE GENOMIC DNA]</scope>
    <source>
        <strain evidence="2">SLM1</strain>
    </source>
</reference>
<dbReference type="PANTHER" id="PTHR12110:SF53">
    <property type="entry name" value="BLR5974 PROTEIN"/>
    <property type="match status" value="1"/>
</dbReference>
<accession>A0A163LRX3</accession>
<dbReference type="PANTHER" id="PTHR12110">
    <property type="entry name" value="HYDROXYPYRUVATE ISOMERASE"/>
    <property type="match status" value="1"/>
</dbReference>
<feature type="domain" description="Xylose isomerase-like TIM barrel" evidence="1">
    <location>
        <begin position="53"/>
        <end position="243"/>
    </location>
</feature>